<sequence>MSACLCFLHHSTHAMCCHPTLSDQVNQKADHPTFEDTAAIPTFFDNRGKTALHAPILKTDPLPMNVKRDPKSSPARSCTPETKKKTRSDKRQNKGNKNESPTVITTTRLLPFLTI</sequence>
<keyword evidence="3" id="KW-1185">Reference proteome</keyword>
<gene>
    <name evidence="2" type="ORF">QR685DRAFT_112606</name>
</gene>
<evidence type="ECO:0000256" key="1">
    <source>
        <dbReference type="SAM" id="MobiDB-lite"/>
    </source>
</evidence>
<reference evidence="2 3" key="1">
    <citation type="submission" date="2023-09" db="EMBL/GenBank/DDBJ databases">
        <title>Multi-omics analysis of a traditional fermented food reveals byproduct-associated fungal strains for waste-to-food upcycling.</title>
        <authorList>
            <consortium name="Lawrence Berkeley National Laboratory"/>
            <person name="Rekdal V.M."/>
            <person name="Villalobos-Escobedo J.M."/>
            <person name="Rodriguez-Valeron N."/>
            <person name="Garcia M.O."/>
            <person name="Vasquez D.P."/>
            <person name="Damayanti I."/>
            <person name="Sorensen P.M."/>
            <person name="Baidoo E.E."/>
            <person name="De Carvalho A.C."/>
            <person name="Riley R."/>
            <person name="Lipzen A."/>
            <person name="He G."/>
            <person name="Yan M."/>
            <person name="Haridas S."/>
            <person name="Daum C."/>
            <person name="Yoshinaga Y."/>
            <person name="Ng V."/>
            <person name="Grigoriev I.V."/>
            <person name="Munk R."/>
            <person name="Nuraida L."/>
            <person name="Wijaya C.H."/>
            <person name="Morales P.-C."/>
            <person name="Keasling J.D."/>
        </authorList>
    </citation>
    <scope>NUCLEOTIDE SEQUENCE [LARGE SCALE GENOMIC DNA]</scope>
    <source>
        <strain evidence="2 3">FGSC 2613</strain>
    </source>
</reference>
<comment type="caution">
    <text evidence="2">The sequence shown here is derived from an EMBL/GenBank/DDBJ whole genome shotgun (WGS) entry which is preliminary data.</text>
</comment>
<evidence type="ECO:0000313" key="2">
    <source>
        <dbReference type="EMBL" id="KAL0465918.1"/>
    </source>
</evidence>
<protein>
    <recommendedName>
        <fullName evidence="4">Secreted protein</fullName>
    </recommendedName>
</protein>
<evidence type="ECO:0000313" key="3">
    <source>
        <dbReference type="Proteomes" id="UP001451303"/>
    </source>
</evidence>
<dbReference type="EMBL" id="JAVLET010000014">
    <property type="protein sequence ID" value="KAL0465918.1"/>
    <property type="molecule type" value="Genomic_DNA"/>
</dbReference>
<accession>A0ABR3D257</accession>
<name>A0ABR3D257_NEUIN</name>
<proteinExistence type="predicted"/>
<dbReference type="Proteomes" id="UP001451303">
    <property type="component" value="Unassembled WGS sequence"/>
</dbReference>
<organism evidence="2 3">
    <name type="scientific">Neurospora intermedia</name>
    <dbReference type="NCBI Taxonomy" id="5142"/>
    <lineage>
        <taxon>Eukaryota</taxon>
        <taxon>Fungi</taxon>
        <taxon>Dikarya</taxon>
        <taxon>Ascomycota</taxon>
        <taxon>Pezizomycotina</taxon>
        <taxon>Sordariomycetes</taxon>
        <taxon>Sordariomycetidae</taxon>
        <taxon>Sordariales</taxon>
        <taxon>Sordariaceae</taxon>
        <taxon>Neurospora</taxon>
    </lineage>
</organism>
<evidence type="ECO:0008006" key="4">
    <source>
        <dbReference type="Google" id="ProtNLM"/>
    </source>
</evidence>
<feature type="region of interest" description="Disordered" evidence="1">
    <location>
        <begin position="54"/>
        <end position="106"/>
    </location>
</feature>